<keyword evidence="3" id="KW-1185">Reference proteome</keyword>
<dbReference type="PANTHER" id="PTHR30011:SF32">
    <property type="entry name" value="CONSERVED PROTEIN"/>
    <property type="match status" value="1"/>
</dbReference>
<gene>
    <name evidence="2" type="ORF">JOF53_007661</name>
</gene>
<dbReference type="Gene3D" id="3.20.20.30">
    <property type="entry name" value="Luciferase-like domain"/>
    <property type="match status" value="1"/>
</dbReference>
<dbReference type="Pfam" id="PF00296">
    <property type="entry name" value="Bac_luciferase"/>
    <property type="match status" value="1"/>
</dbReference>
<evidence type="ECO:0000259" key="1">
    <source>
        <dbReference type="Pfam" id="PF00296"/>
    </source>
</evidence>
<reference evidence="2 3" key="1">
    <citation type="submission" date="2021-03" db="EMBL/GenBank/DDBJ databases">
        <title>Sequencing the genomes of 1000 actinobacteria strains.</title>
        <authorList>
            <person name="Klenk H.-P."/>
        </authorList>
    </citation>
    <scope>NUCLEOTIDE SEQUENCE [LARGE SCALE GENOMIC DNA]</scope>
    <source>
        <strain evidence="2 3">DSM 44580</strain>
    </source>
</reference>
<proteinExistence type="predicted"/>
<dbReference type="Proteomes" id="UP001519363">
    <property type="component" value="Unassembled WGS sequence"/>
</dbReference>
<feature type="domain" description="Luciferase-like" evidence="1">
    <location>
        <begin position="2"/>
        <end position="127"/>
    </location>
</feature>
<sequence length="147" mass="15849">MGWSPDEFEAVGVPMSERGARFDETLDVLDKLWTGDRVAHEGSCWRIPETRAELRPVRGPPLCLTGFTPAAMRRVARRADGWLPAAVPPHMTDLDAAVNQPMAVIRTLAAEAGRDPATLDMILRVYPTERSTGVVADVADMAAPGGG</sequence>
<dbReference type="PANTHER" id="PTHR30011">
    <property type="entry name" value="ALKANESULFONATE MONOOXYGENASE-RELATED"/>
    <property type="match status" value="1"/>
</dbReference>
<evidence type="ECO:0000313" key="3">
    <source>
        <dbReference type="Proteomes" id="UP001519363"/>
    </source>
</evidence>
<protein>
    <submittedName>
        <fullName evidence="2">Alkanesulfonate monooxygenase SsuD/methylene tetrahydromethanopterin reductase-like flavin-dependent oxidoreductase (Luciferase family)</fullName>
    </submittedName>
</protein>
<accession>A0ABS5AQE5</accession>
<organism evidence="2 3">
    <name type="scientific">Crossiella equi</name>
    <dbReference type="NCBI Taxonomy" id="130796"/>
    <lineage>
        <taxon>Bacteria</taxon>
        <taxon>Bacillati</taxon>
        <taxon>Actinomycetota</taxon>
        <taxon>Actinomycetes</taxon>
        <taxon>Pseudonocardiales</taxon>
        <taxon>Pseudonocardiaceae</taxon>
        <taxon>Crossiella</taxon>
    </lineage>
</organism>
<dbReference type="InterPro" id="IPR036661">
    <property type="entry name" value="Luciferase-like_sf"/>
</dbReference>
<dbReference type="SUPFAM" id="SSF51679">
    <property type="entry name" value="Bacterial luciferase-like"/>
    <property type="match status" value="1"/>
</dbReference>
<dbReference type="InterPro" id="IPR011251">
    <property type="entry name" value="Luciferase-like_dom"/>
</dbReference>
<dbReference type="EMBL" id="JAGIOO010000001">
    <property type="protein sequence ID" value="MBP2478789.1"/>
    <property type="molecule type" value="Genomic_DNA"/>
</dbReference>
<dbReference type="InterPro" id="IPR051260">
    <property type="entry name" value="Diverse_substr_monoxygenases"/>
</dbReference>
<name>A0ABS5AQE5_9PSEU</name>
<comment type="caution">
    <text evidence="2">The sequence shown here is derived from an EMBL/GenBank/DDBJ whole genome shotgun (WGS) entry which is preliminary data.</text>
</comment>
<evidence type="ECO:0000313" key="2">
    <source>
        <dbReference type="EMBL" id="MBP2478789.1"/>
    </source>
</evidence>